<accession>A0A9Q1END5</accession>
<keyword evidence="2" id="KW-1185">Reference proteome</keyword>
<dbReference type="EMBL" id="JAINUF010000014">
    <property type="protein sequence ID" value="KAJ8342020.1"/>
    <property type="molecule type" value="Genomic_DNA"/>
</dbReference>
<name>A0A9Q1END5_SYNKA</name>
<reference evidence="1" key="1">
    <citation type="journal article" date="2023" name="Science">
        <title>Genome structures resolve the early diversification of teleost fishes.</title>
        <authorList>
            <person name="Parey E."/>
            <person name="Louis A."/>
            <person name="Montfort J."/>
            <person name="Bouchez O."/>
            <person name="Roques C."/>
            <person name="Iampietro C."/>
            <person name="Lluch J."/>
            <person name="Castinel A."/>
            <person name="Donnadieu C."/>
            <person name="Desvignes T."/>
            <person name="Floi Bucao C."/>
            <person name="Jouanno E."/>
            <person name="Wen M."/>
            <person name="Mejri S."/>
            <person name="Dirks R."/>
            <person name="Jansen H."/>
            <person name="Henkel C."/>
            <person name="Chen W.J."/>
            <person name="Zahm M."/>
            <person name="Cabau C."/>
            <person name="Klopp C."/>
            <person name="Thompson A.W."/>
            <person name="Robinson-Rechavi M."/>
            <person name="Braasch I."/>
            <person name="Lecointre G."/>
            <person name="Bobe J."/>
            <person name="Postlethwait J.H."/>
            <person name="Berthelot C."/>
            <person name="Roest Crollius H."/>
            <person name="Guiguen Y."/>
        </authorList>
    </citation>
    <scope>NUCLEOTIDE SEQUENCE</scope>
    <source>
        <strain evidence="1">WJC10195</strain>
    </source>
</reference>
<comment type="caution">
    <text evidence="1">The sequence shown here is derived from an EMBL/GenBank/DDBJ whole genome shotgun (WGS) entry which is preliminary data.</text>
</comment>
<dbReference type="Proteomes" id="UP001152622">
    <property type="component" value="Chromosome 14"/>
</dbReference>
<evidence type="ECO:0000313" key="2">
    <source>
        <dbReference type="Proteomes" id="UP001152622"/>
    </source>
</evidence>
<dbReference type="AlphaFoldDB" id="A0A9Q1END5"/>
<protein>
    <submittedName>
        <fullName evidence="1">Uncharacterized protein</fullName>
    </submittedName>
</protein>
<sequence length="94" mass="9875">MHFTAGDGRVPGGGALLCLSEGDWSAVLLGLWSAGIPGFSVSFPPERKHGTFRSPHPDSAALLESRGFGLSLWDGLKMEATCLSACVRAYVALI</sequence>
<organism evidence="1 2">
    <name type="scientific">Synaphobranchus kaupii</name>
    <name type="common">Kaup's arrowtooth eel</name>
    <dbReference type="NCBI Taxonomy" id="118154"/>
    <lineage>
        <taxon>Eukaryota</taxon>
        <taxon>Metazoa</taxon>
        <taxon>Chordata</taxon>
        <taxon>Craniata</taxon>
        <taxon>Vertebrata</taxon>
        <taxon>Euteleostomi</taxon>
        <taxon>Actinopterygii</taxon>
        <taxon>Neopterygii</taxon>
        <taxon>Teleostei</taxon>
        <taxon>Anguilliformes</taxon>
        <taxon>Synaphobranchidae</taxon>
        <taxon>Synaphobranchus</taxon>
    </lineage>
</organism>
<proteinExistence type="predicted"/>
<evidence type="ECO:0000313" key="1">
    <source>
        <dbReference type="EMBL" id="KAJ8342020.1"/>
    </source>
</evidence>
<gene>
    <name evidence="1" type="ORF">SKAU_G00319480</name>
</gene>